<dbReference type="InterPro" id="IPR050382">
    <property type="entry name" value="MFS_Na/Anion_cotransporter"/>
</dbReference>
<evidence type="ECO:0000256" key="2">
    <source>
        <dbReference type="ARBA" id="ARBA00022692"/>
    </source>
</evidence>
<feature type="transmembrane region" description="Helical" evidence="5">
    <location>
        <begin position="54"/>
        <end position="73"/>
    </location>
</feature>
<accession>A0ABQ9FWX0</accession>
<dbReference type="InterPro" id="IPR036259">
    <property type="entry name" value="MFS_trans_sf"/>
</dbReference>
<feature type="transmembrane region" description="Helical" evidence="5">
    <location>
        <begin position="93"/>
        <end position="115"/>
    </location>
</feature>
<feature type="transmembrane region" description="Helical" evidence="5">
    <location>
        <begin position="27"/>
        <end position="47"/>
    </location>
</feature>
<dbReference type="PANTHER" id="PTHR11662">
    <property type="entry name" value="SOLUTE CARRIER FAMILY 17"/>
    <property type="match status" value="1"/>
</dbReference>
<comment type="caution">
    <text evidence="6">The sequence shown here is derived from an EMBL/GenBank/DDBJ whole genome shotgun (WGS) entry which is preliminary data.</text>
</comment>
<feature type="transmembrane region" description="Helical" evidence="5">
    <location>
        <begin position="194"/>
        <end position="214"/>
    </location>
</feature>
<protein>
    <submittedName>
        <fullName evidence="6">Uncharacterized protein</fullName>
    </submittedName>
</protein>
<comment type="subcellular location">
    <subcellularLocation>
        <location evidence="1">Membrane</location>
        <topology evidence="1">Multi-pass membrane protein</topology>
    </subcellularLocation>
</comment>
<keyword evidence="4 5" id="KW-0472">Membrane</keyword>
<evidence type="ECO:0000313" key="6">
    <source>
        <dbReference type="EMBL" id="KAJ8321739.1"/>
    </source>
</evidence>
<name>A0ABQ9FWX0_TEGGR</name>
<feature type="transmembrane region" description="Helical" evidence="5">
    <location>
        <begin position="234"/>
        <end position="256"/>
    </location>
</feature>
<keyword evidence="3 5" id="KW-1133">Transmembrane helix</keyword>
<feature type="transmembrane region" description="Helical" evidence="5">
    <location>
        <begin position="263"/>
        <end position="281"/>
    </location>
</feature>
<dbReference type="EMBL" id="JARBDR010000018">
    <property type="protein sequence ID" value="KAJ8321739.1"/>
    <property type="molecule type" value="Genomic_DNA"/>
</dbReference>
<evidence type="ECO:0000256" key="3">
    <source>
        <dbReference type="ARBA" id="ARBA00022989"/>
    </source>
</evidence>
<keyword evidence="7" id="KW-1185">Reference proteome</keyword>
<reference evidence="6 7" key="1">
    <citation type="submission" date="2022-12" db="EMBL/GenBank/DDBJ databases">
        <title>Chromosome-level genome of Tegillarca granosa.</title>
        <authorList>
            <person name="Kim J."/>
        </authorList>
    </citation>
    <scope>NUCLEOTIDE SEQUENCE [LARGE SCALE GENOMIC DNA]</scope>
    <source>
        <strain evidence="6">Teg-2019</strain>
        <tissue evidence="6">Adductor muscle</tissue>
    </source>
</reference>
<dbReference type="PANTHER" id="PTHR11662:SF399">
    <property type="entry name" value="FI19708P1-RELATED"/>
    <property type="match status" value="1"/>
</dbReference>
<evidence type="ECO:0000256" key="4">
    <source>
        <dbReference type="ARBA" id="ARBA00023136"/>
    </source>
</evidence>
<evidence type="ECO:0000313" key="7">
    <source>
        <dbReference type="Proteomes" id="UP001217089"/>
    </source>
</evidence>
<dbReference type="SUPFAM" id="SSF103473">
    <property type="entry name" value="MFS general substrate transporter"/>
    <property type="match status" value="1"/>
</dbReference>
<dbReference type="Proteomes" id="UP001217089">
    <property type="component" value="Unassembled WGS sequence"/>
</dbReference>
<evidence type="ECO:0000256" key="1">
    <source>
        <dbReference type="ARBA" id="ARBA00004141"/>
    </source>
</evidence>
<dbReference type="Gene3D" id="1.20.1250.20">
    <property type="entry name" value="MFS general substrate transporter like domains"/>
    <property type="match status" value="1"/>
</dbReference>
<evidence type="ECO:0000256" key="5">
    <source>
        <dbReference type="SAM" id="Phobius"/>
    </source>
</evidence>
<organism evidence="6 7">
    <name type="scientific">Tegillarca granosa</name>
    <name type="common">Malaysian cockle</name>
    <name type="synonym">Anadara granosa</name>
    <dbReference type="NCBI Taxonomy" id="220873"/>
    <lineage>
        <taxon>Eukaryota</taxon>
        <taxon>Metazoa</taxon>
        <taxon>Spiralia</taxon>
        <taxon>Lophotrochozoa</taxon>
        <taxon>Mollusca</taxon>
        <taxon>Bivalvia</taxon>
        <taxon>Autobranchia</taxon>
        <taxon>Pteriomorphia</taxon>
        <taxon>Arcoida</taxon>
        <taxon>Arcoidea</taxon>
        <taxon>Arcidae</taxon>
        <taxon>Tegillarca</taxon>
    </lineage>
</organism>
<keyword evidence="2 5" id="KW-0812">Transmembrane</keyword>
<gene>
    <name evidence="6" type="ORF">KUTeg_000210</name>
</gene>
<feature type="transmembrane region" description="Helical" evidence="5">
    <location>
        <begin position="136"/>
        <end position="161"/>
    </location>
</feature>
<sequence length="322" mass="35600">MAIVCMLNYSAIEDGPFIWDRDVQAKIIGAFFIPYAIFQVPAAILVTKYGAHKVFGCVLLLTAVITLLIPIISRTGILVTYALTGFLCEYGFVAGWPSIFYVQEIFYKYLFIYCFRVLKFKRKTIPWKQILTSFPVYAFIIMVFASDWGFLFLSTFVPTYLSDVFQFGSQNVTTIVPALIMVGVGHVDCSSPELAIVLLIISTGMIGFSFAGFLENALDIDPQYATIIFGLGNVGGGLGGYLSSIVVGSLTVNLTYTGRMADVFYIAAAVEISGALFYLVFASSNVNLAKLNRKDNVELVMWNIGKENYKGVRKQEIANKDT</sequence>
<proteinExistence type="predicted"/>